<sequence>ETPPSGSPLLLPIPLPVSSPTLLLPSTSHREDEGLQEALERIMVFLALWMMRLVTDVAGLSQRMTDFVTTVKQDIDEIYVRLDNAYPKEDATDYPTDRDDDDEDKEEESFKDKAYDEKDDEDEEEEEHPALADSVPPRVHRVVARMFVRDHTPISHPLETEVARLLVIPTPPPSLLSPFSSPLPPKYHHYQLRAKSPSTSHLPPPIVLPDTKASIPMLRVAAPSTYILAPRSETPPSGSPLLLP</sequence>
<feature type="region of interest" description="Disordered" evidence="1">
    <location>
        <begin position="86"/>
        <end position="135"/>
    </location>
</feature>
<gene>
    <name evidence="2" type="ORF">Tci_829310</name>
</gene>
<reference evidence="2" key="1">
    <citation type="journal article" date="2019" name="Sci. Rep.">
        <title>Draft genome of Tanacetum cinerariifolium, the natural source of mosquito coil.</title>
        <authorList>
            <person name="Yamashiro T."/>
            <person name="Shiraishi A."/>
            <person name="Satake H."/>
            <person name="Nakayama K."/>
        </authorList>
    </citation>
    <scope>NUCLEOTIDE SEQUENCE</scope>
</reference>
<feature type="compositionally biased region" description="Acidic residues" evidence="1">
    <location>
        <begin position="98"/>
        <end position="107"/>
    </location>
</feature>
<evidence type="ECO:0000313" key="2">
    <source>
        <dbReference type="EMBL" id="GFC57340.1"/>
    </source>
</evidence>
<dbReference type="EMBL" id="BKCJ010973209">
    <property type="protein sequence ID" value="GFC57340.1"/>
    <property type="molecule type" value="Genomic_DNA"/>
</dbReference>
<dbReference type="AlphaFoldDB" id="A0A699Q6F9"/>
<evidence type="ECO:0000256" key="1">
    <source>
        <dbReference type="SAM" id="MobiDB-lite"/>
    </source>
</evidence>
<feature type="non-terminal residue" evidence="2">
    <location>
        <position position="1"/>
    </location>
</feature>
<comment type="caution">
    <text evidence="2">The sequence shown here is derived from an EMBL/GenBank/DDBJ whole genome shotgun (WGS) entry which is preliminary data.</text>
</comment>
<feature type="compositionally biased region" description="Acidic residues" evidence="1">
    <location>
        <begin position="117"/>
        <end position="127"/>
    </location>
</feature>
<name>A0A699Q6F9_TANCI</name>
<protein>
    <submittedName>
        <fullName evidence="2">Uncharacterized protein</fullName>
    </submittedName>
</protein>
<accession>A0A699Q6F9</accession>
<organism evidence="2">
    <name type="scientific">Tanacetum cinerariifolium</name>
    <name type="common">Dalmatian daisy</name>
    <name type="synonym">Chrysanthemum cinerariifolium</name>
    <dbReference type="NCBI Taxonomy" id="118510"/>
    <lineage>
        <taxon>Eukaryota</taxon>
        <taxon>Viridiplantae</taxon>
        <taxon>Streptophyta</taxon>
        <taxon>Embryophyta</taxon>
        <taxon>Tracheophyta</taxon>
        <taxon>Spermatophyta</taxon>
        <taxon>Magnoliopsida</taxon>
        <taxon>eudicotyledons</taxon>
        <taxon>Gunneridae</taxon>
        <taxon>Pentapetalae</taxon>
        <taxon>asterids</taxon>
        <taxon>campanulids</taxon>
        <taxon>Asterales</taxon>
        <taxon>Asteraceae</taxon>
        <taxon>Asteroideae</taxon>
        <taxon>Anthemideae</taxon>
        <taxon>Anthemidinae</taxon>
        <taxon>Tanacetum</taxon>
    </lineage>
</organism>
<proteinExistence type="predicted"/>
<feature type="non-terminal residue" evidence="2">
    <location>
        <position position="244"/>
    </location>
</feature>
<feature type="compositionally biased region" description="Basic and acidic residues" evidence="1">
    <location>
        <begin position="86"/>
        <end position="97"/>
    </location>
</feature>